<protein>
    <submittedName>
        <fullName evidence="2">Uncharacterized protein</fullName>
    </submittedName>
</protein>
<keyword evidence="1" id="KW-1185">Reference proteome</keyword>
<evidence type="ECO:0000313" key="1">
    <source>
        <dbReference type="Proteomes" id="UP000887565"/>
    </source>
</evidence>
<dbReference type="WBParaSite" id="nRc.2.0.1.t35415-RA">
    <property type="protein sequence ID" value="nRc.2.0.1.t35415-RA"/>
    <property type="gene ID" value="nRc.2.0.1.g35415"/>
</dbReference>
<dbReference type="AlphaFoldDB" id="A0A915KAM9"/>
<dbReference type="Proteomes" id="UP000887565">
    <property type="component" value="Unplaced"/>
</dbReference>
<evidence type="ECO:0000313" key="2">
    <source>
        <dbReference type="WBParaSite" id="nRc.2.0.1.t35415-RA"/>
    </source>
</evidence>
<organism evidence="1 2">
    <name type="scientific">Romanomermis culicivorax</name>
    <name type="common">Nematode worm</name>
    <dbReference type="NCBI Taxonomy" id="13658"/>
    <lineage>
        <taxon>Eukaryota</taxon>
        <taxon>Metazoa</taxon>
        <taxon>Ecdysozoa</taxon>
        <taxon>Nematoda</taxon>
        <taxon>Enoplea</taxon>
        <taxon>Dorylaimia</taxon>
        <taxon>Mermithida</taxon>
        <taxon>Mermithoidea</taxon>
        <taxon>Mermithidae</taxon>
        <taxon>Romanomermis</taxon>
    </lineage>
</organism>
<name>A0A915KAM9_ROMCU</name>
<proteinExistence type="predicted"/>
<sequence length="126" mass="14485">MLKEALKRNLSAFDNAVLDIIGRDSAMVNGMNVSESRFTVDTEADERQAALESIVEKESDEIVETSTTPSPQLFKTCKSFFQNSKRVFDNTRRLFVSYVESVFSISCWPQYWWDEPLFNGIARIDQ</sequence>
<accession>A0A915KAM9</accession>
<reference evidence="2" key="1">
    <citation type="submission" date="2022-11" db="UniProtKB">
        <authorList>
            <consortium name="WormBaseParasite"/>
        </authorList>
    </citation>
    <scope>IDENTIFICATION</scope>
</reference>